<accession>A0A8J4SQ86</accession>
<evidence type="ECO:0008006" key="12">
    <source>
        <dbReference type="Google" id="ProtNLM"/>
    </source>
</evidence>
<feature type="transmembrane region" description="Helical" evidence="9">
    <location>
        <begin position="200"/>
        <end position="220"/>
    </location>
</feature>
<keyword evidence="2" id="KW-1003">Cell membrane</keyword>
<dbReference type="NCBIfam" id="TIGR00680">
    <property type="entry name" value="kdpA"/>
    <property type="match status" value="1"/>
</dbReference>
<gene>
    <name evidence="10" type="ORF">G195_002668</name>
</gene>
<dbReference type="HAMAP" id="MF_00275">
    <property type="entry name" value="KdpA"/>
    <property type="match status" value="1"/>
</dbReference>
<dbReference type="PANTHER" id="PTHR30607:SF2">
    <property type="entry name" value="POTASSIUM-TRANSPORTING ATPASE POTASSIUM-BINDING SUBUNIT"/>
    <property type="match status" value="1"/>
</dbReference>
<evidence type="ECO:0000256" key="3">
    <source>
        <dbReference type="ARBA" id="ARBA00022538"/>
    </source>
</evidence>
<dbReference type="Proteomes" id="UP000702964">
    <property type="component" value="Unassembled WGS sequence"/>
</dbReference>
<evidence type="ECO:0000256" key="9">
    <source>
        <dbReference type="SAM" id="Phobius"/>
    </source>
</evidence>
<evidence type="ECO:0000256" key="8">
    <source>
        <dbReference type="ARBA" id="ARBA00023136"/>
    </source>
</evidence>
<dbReference type="AlphaFoldDB" id="A0A8J4SQ86"/>
<evidence type="ECO:0000256" key="1">
    <source>
        <dbReference type="ARBA" id="ARBA00022448"/>
    </source>
</evidence>
<reference evidence="10" key="2">
    <citation type="submission" date="2020-02" db="EMBL/GenBank/DDBJ databases">
        <authorList>
            <person name="Studholme D.J."/>
        </authorList>
    </citation>
    <scope>NUCLEOTIDE SEQUENCE</scope>
    <source>
        <strain evidence="10">00238/432</strain>
    </source>
</reference>
<keyword evidence="6 9" id="KW-1133">Transmembrane helix</keyword>
<evidence type="ECO:0000256" key="5">
    <source>
        <dbReference type="ARBA" id="ARBA00022958"/>
    </source>
</evidence>
<reference evidence="10" key="1">
    <citation type="journal article" date="2015" name="Genom Data">
        <title>Draft genome sequences of Phytophthora kernoviae and Phytophthora ramorum lineage EU2 from Scotland.</title>
        <authorList>
            <person name="Sambles C."/>
            <person name="Schlenzig A."/>
            <person name="O'Neill P."/>
            <person name="Grant M."/>
            <person name="Studholme D.J."/>
        </authorList>
    </citation>
    <scope>NUCLEOTIDE SEQUENCE</scope>
    <source>
        <strain evidence="10">00238/432</strain>
    </source>
</reference>
<dbReference type="PANTHER" id="PTHR30607">
    <property type="entry name" value="POTASSIUM-TRANSPORTING ATPASE A CHAIN"/>
    <property type="match status" value="1"/>
</dbReference>
<feature type="transmembrane region" description="Helical" evidence="9">
    <location>
        <begin position="307"/>
        <end position="326"/>
    </location>
</feature>
<comment type="caution">
    <text evidence="10">The sequence shown here is derived from an EMBL/GenBank/DDBJ whole genome shotgun (WGS) entry which is preliminary data.</text>
</comment>
<dbReference type="EMBL" id="AOFI03000025">
    <property type="protein sequence ID" value="KAF4324078.1"/>
    <property type="molecule type" value="Genomic_DNA"/>
</dbReference>
<evidence type="ECO:0000256" key="2">
    <source>
        <dbReference type="ARBA" id="ARBA00022475"/>
    </source>
</evidence>
<feature type="transmembrane region" description="Helical" evidence="9">
    <location>
        <begin position="549"/>
        <end position="573"/>
    </location>
</feature>
<organism evidence="10 11">
    <name type="scientific">Phytophthora kernoviae 00238/432</name>
    <dbReference type="NCBI Taxonomy" id="1284355"/>
    <lineage>
        <taxon>Eukaryota</taxon>
        <taxon>Sar</taxon>
        <taxon>Stramenopiles</taxon>
        <taxon>Oomycota</taxon>
        <taxon>Peronosporomycetes</taxon>
        <taxon>Peronosporales</taxon>
        <taxon>Peronosporaceae</taxon>
        <taxon>Phytophthora</taxon>
    </lineage>
</organism>
<evidence type="ECO:0000256" key="6">
    <source>
        <dbReference type="ARBA" id="ARBA00022989"/>
    </source>
</evidence>
<feature type="transmembrane region" description="Helical" evidence="9">
    <location>
        <begin position="157"/>
        <end position="179"/>
    </location>
</feature>
<protein>
    <recommendedName>
        <fullName evidence="12">Potassium-transporting ATPase potassium-binding subunit</fullName>
    </recommendedName>
</protein>
<keyword evidence="4 9" id="KW-0812">Transmembrane</keyword>
<evidence type="ECO:0000256" key="7">
    <source>
        <dbReference type="ARBA" id="ARBA00023065"/>
    </source>
</evidence>
<feature type="transmembrane region" description="Helical" evidence="9">
    <location>
        <begin position="279"/>
        <end position="300"/>
    </location>
</feature>
<feature type="transmembrane region" description="Helical" evidence="9">
    <location>
        <begin position="506"/>
        <end position="529"/>
    </location>
</feature>
<keyword evidence="3" id="KW-0633">Potassium transport</keyword>
<feature type="transmembrane region" description="Helical" evidence="9">
    <location>
        <begin position="442"/>
        <end position="460"/>
    </location>
</feature>
<keyword evidence="7" id="KW-0406">Ion transport</keyword>
<feature type="transmembrane region" description="Helical" evidence="9">
    <location>
        <begin position="30"/>
        <end position="51"/>
    </location>
</feature>
<evidence type="ECO:0000256" key="4">
    <source>
        <dbReference type="ARBA" id="ARBA00022692"/>
    </source>
</evidence>
<dbReference type="GO" id="GO:0005886">
    <property type="term" value="C:plasma membrane"/>
    <property type="evidence" value="ECO:0007669"/>
    <property type="project" value="TreeGrafter"/>
</dbReference>
<keyword evidence="1" id="KW-0813">Transport</keyword>
<sequence length="583" mass="62130">MIVIGMIVLALVIYLGYVLGGNADMSSGLLQVAVTLLIIILLVKPVGSYLVKVFDGKRTGLDRIFGGPERLLYRLMGVKENESMGWKKYLSAVLLSNFVMLLLMFMVLRLQQNLPLNPDGIANMPPAQAFNTAASFMTNTNWQSYTGENALSYLSQMLAVTFPMFTSAATGFAVAIAFIRGLVGRRDGLGNFYVDMVRSITRIFLPLSFIVALFLVFQGVPQTLAGAVNATTLEGAQQTISRGLVASLESIKHLGTNGGGWFGTNAAHPFENPTALSNLVHIVCMMLLPTSLVYAFGIMVNNRKQGWALFAAMSFLFLIMLTTVFVSEYRGVPALEAVGIQGNMEGKEVRFGISESALFTAVTTAATTGSVNNMHESLTPLGGMVALAEMMLNNVFGGKGVGLLNGLLYVILAVFICGLMVGRTPEFLGKKVEGKEVKLASIALLIHPLIILGPTALALMRPEAVASISNSGMHGLTEVLYAFASGAANNGSAFAGLNANTDFYNIAIGVVMLLGRYISMIAMLAIAGSLATKRVVPVTTGTLRTHTPLFAGILVMMIVVVGALTFFPSLALGPIAEHLAMIR</sequence>
<feature type="transmembrane region" description="Helical" evidence="9">
    <location>
        <begin position="400"/>
        <end position="421"/>
    </location>
</feature>
<dbReference type="InterPro" id="IPR004623">
    <property type="entry name" value="KdpA"/>
</dbReference>
<dbReference type="GO" id="GO:0008556">
    <property type="term" value="F:P-type potassium transmembrane transporter activity"/>
    <property type="evidence" value="ECO:0007669"/>
    <property type="project" value="InterPro"/>
</dbReference>
<feature type="transmembrane region" description="Helical" evidence="9">
    <location>
        <begin position="89"/>
        <end position="108"/>
    </location>
</feature>
<evidence type="ECO:0000313" key="10">
    <source>
        <dbReference type="EMBL" id="KAF4324078.1"/>
    </source>
</evidence>
<name>A0A8J4SQ86_9STRA</name>
<evidence type="ECO:0000313" key="11">
    <source>
        <dbReference type="Proteomes" id="UP000702964"/>
    </source>
</evidence>
<keyword evidence="8 9" id="KW-0472">Membrane</keyword>
<keyword evidence="5" id="KW-0630">Potassium</keyword>
<dbReference type="PIRSF" id="PIRSF001294">
    <property type="entry name" value="K_ATPaseA"/>
    <property type="match status" value="1"/>
</dbReference>
<dbReference type="Pfam" id="PF03814">
    <property type="entry name" value="KdpA"/>
    <property type="match status" value="1"/>
</dbReference>
<proteinExistence type="inferred from homology"/>